<dbReference type="InterPro" id="IPR015424">
    <property type="entry name" value="PyrdxlP-dep_Trfase"/>
</dbReference>
<dbReference type="InterPro" id="IPR036388">
    <property type="entry name" value="WH-like_DNA-bd_sf"/>
</dbReference>
<evidence type="ECO:0000256" key="1">
    <source>
        <dbReference type="ARBA" id="ARBA00005384"/>
    </source>
</evidence>
<dbReference type="PANTHER" id="PTHR46577">
    <property type="entry name" value="HTH-TYPE TRANSCRIPTIONAL REGULATORY PROTEIN GABR"/>
    <property type="match status" value="1"/>
</dbReference>
<gene>
    <name evidence="7" type="ORF">KDK_38900</name>
</gene>
<dbReference type="AlphaFoldDB" id="A0A402AM69"/>
<comment type="caution">
    <text evidence="7">The sequence shown here is derived from an EMBL/GenBank/DDBJ whole genome shotgun (WGS) entry which is preliminary data.</text>
</comment>
<accession>A0A402AM69</accession>
<keyword evidence="4" id="KW-0238">DNA-binding</keyword>
<feature type="domain" description="HTH gntR-type" evidence="6">
    <location>
        <begin position="22"/>
        <end position="90"/>
    </location>
</feature>
<dbReference type="CDD" id="cd07377">
    <property type="entry name" value="WHTH_GntR"/>
    <property type="match status" value="1"/>
</dbReference>
<sequence>MAKRRQTLQNTANLTLNRTFAMPLHRQLYDRLRHAILSGQLQAGQALPSTRVLASELGISLNTVNNAYEQLFAEGYIERRVGQGTRVACDLPETFFLPKGVPQRNTAPNESTHAPLFLSHLGEDLMRQAPESSIQTYLRLTPPHAFRTGTPDLRAFPFQQWNQIVAHCARSMLRDMANYQEIAGYYPLREAIASHVSITRGVHCQAEQVIIVPGAQAALDMAARLLLNPGDLAWIENPGYLGAQRALLNAGAQLAPIPVTSEGINVEIGQKQYPQGRLAYVTPSHQFPSGITMHLSQRIALLQWAKQANAWILEDDYDSDYRFSGRPLDALQGLDMAQRVIYIGTFSKVLFPALRIGYLIVPPQLVPPFLSLCSYTHIHVSILEQLTLEAWMTKGYLLRHIRRMHDLYAARRALLIELLQKELGEA</sequence>
<keyword evidence="2" id="KW-0663">Pyridoxal phosphate</keyword>
<evidence type="ECO:0000256" key="5">
    <source>
        <dbReference type="ARBA" id="ARBA00023163"/>
    </source>
</evidence>
<dbReference type="Proteomes" id="UP000287188">
    <property type="component" value="Unassembled WGS sequence"/>
</dbReference>
<dbReference type="Gene3D" id="3.40.640.10">
    <property type="entry name" value="Type I PLP-dependent aspartate aminotransferase-like (Major domain)"/>
    <property type="match status" value="1"/>
</dbReference>
<dbReference type="InterPro" id="IPR036390">
    <property type="entry name" value="WH_DNA-bd_sf"/>
</dbReference>
<dbReference type="InterPro" id="IPR051446">
    <property type="entry name" value="HTH_trans_reg/aminotransferase"/>
</dbReference>
<dbReference type="InterPro" id="IPR015421">
    <property type="entry name" value="PyrdxlP-dep_Trfase_major"/>
</dbReference>
<evidence type="ECO:0000256" key="3">
    <source>
        <dbReference type="ARBA" id="ARBA00023015"/>
    </source>
</evidence>
<keyword evidence="5" id="KW-0804">Transcription</keyword>
<dbReference type="Gene3D" id="1.10.10.10">
    <property type="entry name" value="Winged helix-like DNA-binding domain superfamily/Winged helix DNA-binding domain"/>
    <property type="match status" value="1"/>
</dbReference>
<dbReference type="InterPro" id="IPR000524">
    <property type="entry name" value="Tscrpt_reg_HTH_GntR"/>
</dbReference>
<evidence type="ECO:0000313" key="8">
    <source>
        <dbReference type="Proteomes" id="UP000287188"/>
    </source>
</evidence>
<dbReference type="Pfam" id="PF00155">
    <property type="entry name" value="Aminotran_1_2"/>
    <property type="match status" value="1"/>
</dbReference>
<keyword evidence="3" id="KW-0805">Transcription regulation</keyword>
<evidence type="ECO:0000256" key="4">
    <source>
        <dbReference type="ARBA" id="ARBA00023125"/>
    </source>
</evidence>
<evidence type="ECO:0000259" key="6">
    <source>
        <dbReference type="PROSITE" id="PS50949"/>
    </source>
</evidence>
<dbReference type="SUPFAM" id="SSF53383">
    <property type="entry name" value="PLP-dependent transferases"/>
    <property type="match status" value="1"/>
</dbReference>
<dbReference type="SMART" id="SM00345">
    <property type="entry name" value="HTH_GNTR"/>
    <property type="match status" value="1"/>
</dbReference>
<dbReference type="PROSITE" id="PS50949">
    <property type="entry name" value="HTH_GNTR"/>
    <property type="match status" value="1"/>
</dbReference>
<dbReference type="Pfam" id="PF00392">
    <property type="entry name" value="GntR"/>
    <property type="match status" value="1"/>
</dbReference>
<evidence type="ECO:0000313" key="7">
    <source>
        <dbReference type="EMBL" id="GCE20090.1"/>
    </source>
</evidence>
<dbReference type="GO" id="GO:0003700">
    <property type="term" value="F:DNA-binding transcription factor activity"/>
    <property type="evidence" value="ECO:0007669"/>
    <property type="project" value="InterPro"/>
</dbReference>
<dbReference type="SUPFAM" id="SSF46785">
    <property type="entry name" value="Winged helix' DNA-binding domain"/>
    <property type="match status" value="1"/>
</dbReference>
<dbReference type="PANTHER" id="PTHR46577:SF1">
    <property type="entry name" value="HTH-TYPE TRANSCRIPTIONAL REGULATORY PROTEIN GABR"/>
    <property type="match status" value="1"/>
</dbReference>
<dbReference type="InterPro" id="IPR004839">
    <property type="entry name" value="Aminotransferase_I/II_large"/>
</dbReference>
<dbReference type="EMBL" id="BIFS01000001">
    <property type="protein sequence ID" value="GCE20090.1"/>
    <property type="molecule type" value="Genomic_DNA"/>
</dbReference>
<dbReference type="RefSeq" id="WP_161977459.1">
    <property type="nucleotide sequence ID" value="NZ_BIFS01000001.1"/>
</dbReference>
<evidence type="ECO:0000256" key="2">
    <source>
        <dbReference type="ARBA" id="ARBA00022898"/>
    </source>
</evidence>
<protein>
    <submittedName>
        <fullName evidence="7">GntR family transcriptional regulator</fullName>
    </submittedName>
</protein>
<dbReference type="GO" id="GO:0003677">
    <property type="term" value="F:DNA binding"/>
    <property type="evidence" value="ECO:0007669"/>
    <property type="project" value="UniProtKB-KW"/>
</dbReference>
<proteinExistence type="inferred from homology"/>
<name>A0A402AM69_9CHLR</name>
<comment type="similarity">
    <text evidence="1">In the C-terminal section; belongs to the class-I pyridoxal-phosphate-dependent aminotransferase family.</text>
</comment>
<organism evidence="7 8">
    <name type="scientific">Dictyobacter kobayashii</name>
    <dbReference type="NCBI Taxonomy" id="2014872"/>
    <lineage>
        <taxon>Bacteria</taxon>
        <taxon>Bacillati</taxon>
        <taxon>Chloroflexota</taxon>
        <taxon>Ktedonobacteria</taxon>
        <taxon>Ktedonobacterales</taxon>
        <taxon>Dictyobacteraceae</taxon>
        <taxon>Dictyobacter</taxon>
    </lineage>
</organism>
<dbReference type="GO" id="GO:0030170">
    <property type="term" value="F:pyridoxal phosphate binding"/>
    <property type="evidence" value="ECO:0007669"/>
    <property type="project" value="InterPro"/>
</dbReference>
<dbReference type="CDD" id="cd00609">
    <property type="entry name" value="AAT_like"/>
    <property type="match status" value="1"/>
</dbReference>
<reference evidence="8" key="1">
    <citation type="submission" date="2018-12" db="EMBL/GenBank/DDBJ databases">
        <title>Tengunoibacter tsumagoiensis gen. nov., sp. nov., Dictyobacter kobayashii sp. nov., D. alpinus sp. nov., and D. joshuensis sp. nov. and description of Dictyobacteraceae fam. nov. within the order Ktedonobacterales isolated from Tengu-no-mugimeshi.</title>
        <authorList>
            <person name="Wang C.M."/>
            <person name="Zheng Y."/>
            <person name="Sakai Y."/>
            <person name="Toyoda A."/>
            <person name="Minakuchi Y."/>
            <person name="Abe K."/>
            <person name="Yokota A."/>
            <person name="Yabe S."/>
        </authorList>
    </citation>
    <scope>NUCLEOTIDE SEQUENCE [LARGE SCALE GENOMIC DNA]</scope>
    <source>
        <strain evidence="8">Uno11</strain>
    </source>
</reference>
<keyword evidence="8" id="KW-1185">Reference proteome</keyword>